<evidence type="ECO:0000313" key="1">
    <source>
        <dbReference type="EMBL" id="AKU95549.1"/>
    </source>
</evidence>
<evidence type="ECO:0000313" key="2">
    <source>
        <dbReference type="Proteomes" id="UP000064967"/>
    </source>
</evidence>
<dbReference type="RefSeq" id="WP_146646981.1">
    <property type="nucleotide sequence ID" value="NZ_CP012333.1"/>
</dbReference>
<dbReference type="Proteomes" id="UP000064967">
    <property type="component" value="Chromosome"/>
</dbReference>
<dbReference type="OrthoDB" id="5531727at2"/>
<sequence length="150" mass="17123">MYLHRHDAEDARAVWVFEQSSPEEWDAHFEHLRDLATWSGKTGKRATAILIARDFSRPDSKRRAELARLTEAPGYNPHVAFVSPSAALRTVLTMFGWVQKAPKYEMDFFGTSTSATQWLDKRRPGDSKKLHAMLADITTEYKTKTGKDLP</sequence>
<name>A0A0K1PR05_9BACT</name>
<dbReference type="AlphaFoldDB" id="A0A0K1PR05"/>
<keyword evidence="2" id="KW-1185">Reference proteome</keyword>
<evidence type="ECO:0008006" key="3">
    <source>
        <dbReference type="Google" id="ProtNLM"/>
    </source>
</evidence>
<dbReference type="EMBL" id="CP012333">
    <property type="protein sequence ID" value="AKU95549.1"/>
    <property type="molecule type" value="Genomic_DNA"/>
</dbReference>
<reference evidence="1 2" key="1">
    <citation type="submission" date="2015-08" db="EMBL/GenBank/DDBJ databases">
        <authorList>
            <person name="Babu N.S."/>
            <person name="Beckwith C.J."/>
            <person name="Beseler K.G."/>
            <person name="Brison A."/>
            <person name="Carone J.V."/>
            <person name="Caskin T.P."/>
            <person name="Diamond M."/>
            <person name="Durham M.E."/>
            <person name="Foxe J.M."/>
            <person name="Go M."/>
            <person name="Henderson B.A."/>
            <person name="Jones I.B."/>
            <person name="McGettigan J.A."/>
            <person name="Micheletti S.J."/>
            <person name="Nasrallah M.E."/>
            <person name="Ortiz D."/>
            <person name="Piller C.R."/>
            <person name="Privatt S.R."/>
            <person name="Schneider S.L."/>
            <person name="Sharp S."/>
            <person name="Smith T.C."/>
            <person name="Stanton J.D."/>
            <person name="Ullery H.E."/>
            <person name="Wilson R.J."/>
            <person name="Serrano M.G."/>
            <person name="Buck G."/>
            <person name="Lee V."/>
            <person name="Wang Y."/>
            <person name="Carvalho R."/>
            <person name="Voegtly L."/>
            <person name="Shi R."/>
            <person name="Duckworth R."/>
            <person name="Johnson A."/>
            <person name="Loviza R."/>
            <person name="Walstead R."/>
            <person name="Shah Z."/>
            <person name="Kiflezghi M."/>
            <person name="Wade K."/>
            <person name="Ball S.L."/>
            <person name="Bradley K.W."/>
            <person name="Asai D.J."/>
            <person name="Bowman C.A."/>
            <person name="Russell D.A."/>
            <person name="Pope W.H."/>
            <person name="Jacobs-Sera D."/>
            <person name="Hendrix R.W."/>
            <person name="Hatfull G.F."/>
        </authorList>
    </citation>
    <scope>NUCLEOTIDE SEQUENCE [LARGE SCALE GENOMIC DNA]</scope>
    <source>
        <strain evidence="1 2">DSM 27648</strain>
    </source>
</reference>
<proteinExistence type="predicted"/>
<organism evidence="1 2">
    <name type="scientific">Labilithrix luteola</name>
    <dbReference type="NCBI Taxonomy" id="1391654"/>
    <lineage>
        <taxon>Bacteria</taxon>
        <taxon>Pseudomonadati</taxon>
        <taxon>Myxococcota</taxon>
        <taxon>Polyangia</taxon>
        <taxon>Polyangiales</taxon>
        <taxon>Labilitrichaceae</taxon>
        <taxon>Labilithrix</taxon>
    </lineage>
</organism>
<gene>
    <name evidence="1" type="ORF">AKJ09_02213</name>
</gene>
<protein>
    <recommendedName>
        <fullName evidence="3">STAS/SEC14 domain-containing protein</fullName>
    </recommendedName>
</protein>
<dbReference type="KEGG" id="llu:AKJ09_02213"/>
<dbReference type="STRING" id="1391654.AKJ09_02213"/>
<accession>A0A0K1PR05</accession>